<evidence type="ECO:0000313" key="1">
    <source>
        <dbReference type="EMBL" id="SUB79050.1"/>
    </source>
</evidence>
<evidence type="ECO:0000313" key="2">
    <source>
        <dbReference type="Proteomes" id="UP000255283"/>
    </source>
</evidence>
<protein>
    <submittedName>
        <fullName evidence="1">Uncharacterized protein</fullName>
    </submittedName>
</protein>
<comment type="caution">
    <text evidence="1">The sequence shown here is derived from an EMBL/GenBank/DDBJ whole genome shotgun (WGS) entry which is preliminary data.</text>
</comment>
<sequence length="43" mass="4937">MANICCNWLKNETEFFSSHTKGASVSHFHNNKPVFTDEESFMA</sequence>
<proteinExistence type="predicted"/>
<name>A0AAQ1UGQ0_9BACT</name>
<dbReference type="Proteomes" id="UP000255283">
    <property type="component" value="Unassembled WGS sequence"/>
</dbReference>
<accession>A0AAQ1UGQ0</accession>
<gene>
    <name evidence="1" type="ORF">NCTC13063_00303</name>
</gene>
<dbReference type="EMBL" id="UGTJ01000001">
    <property type="protein sequence ID" value="SUB79050.1"/>
    <property type="molecule type" value="Genomic_DNA"/>
</dbReference>
<dbReference type="AlphaFoldDB" id="A0AAQ1UGQ0"/>
<reference evidence="1 2" key="1">
    <citation type="submission" date="2018-06" db="EMBL/GenBank/DDBJ databases">
        <authorList>
            <consortium name="Pathogen Informatics"/>
            <person name="Doyle S."/>
        </authorList>
    </citation>
    <scope>NUCLEOTIDE SEQUENCE [LARGE SCALE GENOMIC DNA]</scope>
    <source>
        <strain evidence="1 2">NCTC13063</strain>
    </source>
</reference>
<organism evidence="1 2">
    <name type="scientific">Segatella buccae</name>
    <dbReference type="NCBI Taxonomy" id="28126"/>
    <lineage>
        <taxon>Bacteria</taxon>
        <taxon>Pseudomonadati</taxon>
        <taxon>Bacteroidota</taxon>
        <taxon>Bacteroidia</taxon>
        <taxon>Bacteroidales</taxon>
        <taxon>Prevotellaceae</taxon>
        <taxon>Segatella</taxon>
    </lineage>
</organism>